<accession>A0AAI9WYC6</accession>
<dbReference type="InterPro" id="IPR001227">
    <property type="entry name" value="Ac_transferase_dom_sf"/>
</dbReference>
<dbReference type="SMART" id="SM00827">
    <property type="entry name" value="PKS_AT"/>
    <property type="match status" value="1"/>
</dbReference>
<dbReference type="GO" id="GO:0006633">
    <property type="term" value="P:fatty acid biosynthetic process"/>
    <property type="evidence" value="ECO:0007669"/>
    <property type="project" value="TreeGrafter"/>
</dbReference>
<evidence type="ECO:0000313" key="6">
    <source>
        <dbReference type="EMBL" id="KAI3404998.2"/>
    </source>
</evidence>
<evidence type="ECO:0000256" key="2">
    <source>
        <dbReference type="ARBA" id="ARBA00022679"/>
    </source>
</evidence>
<dbReference type="InterPro" id="IPR014043">
    <property type="entry name" value="Acyl_transferase_dom"/>
</dbReference>
<organism evidence="6 7">
    <name type="scientific">Candida oxycetoniae</name>
    <dbReference type="NCBI Taxonomy" id="497107"/>
    <lineage>
        <taxon>Eukaryota</taxon>
        <taxon>Fungi</taxon>
        <taxon>Dikarya</taxon>
        <taxon>Ascomycota</taxon>
        <taxon>Saccharomycotina</taxon>
        <taxon>Pichiomycetes</taxon>
        <taxon>Debaryomycetaceae</taxon>
        <taxon>Candida/Lodderomyces clade</taxon>
        <taxon>Candida</taxon>
    </lineage>
</organism>
<dbReference type="Proteomes" id="UP001202479">
    <property type="component" value="Unassembled WGS sequence"/>
</dbReference>
<dbReference type="Pfam" id="PF00698">
    <property type="entry name" value="Acyl_transf_1"/>
    <property type="match status" value="1"/>
</dbReference>
<evidence type="ECO:0000256" key="3">
    <source>
        <dbReference type="ARBA" id="ARBA00023315"/>
    </source>
</evidence>
<comment type="catalytic activity">
    <reaction evidence="4">
        <text>holo-[ACP] + malonyl-CoA = malonyl-[ACP] + CoA</text>
        <dbReference type="Rhea" id="RHEA:41792"/>
        <dbReference type="Rhea" id="RHEA-COMP:9623"/>
        <dbReference type="Rhea" id="RHEA-COMP:9685"/>
        <dbReference type="ChEBI" id="CHEBI:57287"/>
        <dbReference type="ChEBI" id="CHEBI:57384"/>
        <dbReference type="ChEBI" id="CHEBI:64479"/>
        <dbReference type="ChEBI" id="CHEBI:78449"/>
        <dbReference type="EC" id="2.3.1.39"/>
    </reaction>
</comment>
<dbReference type="Gene3D" id="3.40.366.10">
    <property type="entry name" value="Malonyl-Coenzyme A Acyl Carrier Protein, domain 2"/>
    <property type="match status" value="1"/>
</dbReference>
<protein>
    <recommendedName>
        <fullName evidence="1">[acyl-carrier-protein] S-malonyltransferase</fullName>
        <ecNumber evidence="1">2.3.1.39</ecNumber>
    </recommendedName>
</protein>
<dbReference type="Gene3D" id="3.30.70.250">
    <property type="entry name" value="Malonyl-CoA ACP transacylase, ACP-binding"/>
    <property type="match status" value="1"/>
</dbReference>
<dbReference type="GO" id="GO:0004314">
    <property type="term" value="F:[acyl-carrier-protein] S-malonyltransferase activity"/>
    <property type="evidence" value="ECO:0007669"/>
    <property type="project" value="UniProtKB-EC"/>
</dbReference>
<keyword evidence="3" id="KW-0012">Acyltransferase</keyword>
<comment type="caution">
    <text evidence="6">The sequence shown here is derived from an EMBL/GenBank/DDBJ whole genome shotgun (WGS) entry which is preliminary data.</text>
</comment>
<dbReference type="GeneID" id="73379780"/>
<dbReference type="EC" id="2.3.1.39" evidence="1"/>
<reference evidence="6" key="1">
    <citation type="journal article" date="2022" name="DNA Res.">
        <title>Genome analysis of five recently described species of the CUG-Ser clade uncovers Candida theae as a new hybrid lineage with pathogenic potential in the Candida parapsilosis species complex.</title>
        <authorList>
            <person name="Mixao V."/>
            <person name="Del Olmo V."/>
            <person name="Hegedusova E."/>
            <person name="Saus E."/>
            <person name="Pryszcz L."/>
            <person name="Cillingova A."/>
            <person name="Nosek J."/>
            <person name="Gabaldon T."/>
        </authorList>
    </citation>
    <scope>NUCLEOTIDE SEQUENCE</scope>
    <source>
        <strain evidence="6">CBS 10844</strain>
    </source>
</reference>
<dbReference type="InterPro" id="IPR016035">
    <property type="entry name" value="Acyl_Trfase/lysoPLipase"/>
</dbReference>
<feature type="domain" description="Malonyl-CoA:ACP transacylase (MAT)" evidence="5">
    <location>
        <begin position="13"/>
        <end position="304"/>
    </location>
</feature>
<dbReference type="RefSeq" id="XP_049180743.1">
    <property type="nucleotide sequence ID" value="XM_049323362.1"/>
</dbReference>
<dbReference type="SUPFAM" id="SSF52151">
    <property type="entry name" value="FabD/lysophospholipase-like"/>
    <property type="match status" value="1"/>
</dbReference>
<dbReference type="PANTHER" id="PTHR42681:SF1">
    <property type="entry name" value="MALONYL-COA-ACYL CARRIER PROTEIN TRANSACYLASE, MITOCHONDRIAL"/>
    <property type="match status" value="1"/>
</dbReference>
<dbReference type="PANTHER" id="PTHR42681">
    <property type="entry name" value="MALONYL-COA-ACYL CARRIER PROTEIN TRANSACYLASE, MITOCHONDRIAL"/>
    <property type="match status" value="1"/>
</dbReference>
<evidence type="ECO:0000313" key="7">
    <source>
        <dbReference type="Proteomes" id="UP001202479"/>
    </source>
</evidence>
<evidence type="ECO:0000256" key="1">
    <source>
        <dbReference type="ARBA" id="ARBA00013258"/>
    </source>
</evidence>
<dbReference type="InterPro" id="IPR050858">
    <property type="entry name" value="Mal-CoA-ACP_Trans/PKS_FabD"/>
</dbReference>
<name>A0AAI9WYC6_9ASCO</name>
<evidence type="ECO:0000256" key="4">
    <source>
        <dbReference type="ARBA" id="ARBA00048462"/>
    </source>
</evidence>
<dbReference type="InterPro" id="IPR016036">
    <property type="entry name" value="Malonyl_transacylase_ACP-bd"/>
</dbReference>
<gene>
    <name evidence="6" type="ORF">KGF56_002163</name>
</gene>
<dbReference type="GO" id="GO:0005739">
    <property type="term" value="C:mitochondrion"/>
    <property type="evidence" value="ECO:0007669"/>
    <property type="project" value="TreeGrafter"/>
</dbReference>
<keyword evidence="2" id="KW-0808">Transferase</keyword>
<keyword evidence="7" id="KW-1185">Reference proteome</keyword>
<proteinExistence type="predicted"/>
<evidence type="ECO:0000259" key="5">
    <source>
        <dbReference type="SMART" id="SM00827"/>
    </source>
</evidence>
<sequence length="330" mass="36905">MSKLKLAQRYAITCPGQGILRPGLINPNKQYLNLYSNLLEEVDSVLGFNFSKYLFSDNEANNSISLLDTRNAQPAILATTYITLKTYEKVNNVPLLAGAKYLLGHSLGEYTALTLSGVIDFPTAIQLVRLRGELMEDIVFRENGCNGCNKNNKNKYGMVALLVRPSFVDDVIALATKYQVLANINSKTQIVISGVLTRLDEFVEKLKREHSRSVLKTVKLPVSIPFHNEILKQIVPELASFLDGKLHKQNIPIVTNLDGEISSDAKTTVQKTLKANYLPVQWIKSMNFLLDAELDVVYNLGPGDITHNINKKYNIKNILIDKVEKVSEKP</sequence>
<dbReference type="AlphaFoldDB" id="A0AAI9WYC6"/>
<dbReference type="SUPFAM" id="SSF55048">
    <property type="entry name" value="Probable ACP-binding domain of malonyl-CoA ACP transacylase"/>
    <property type="match status" value="1"/>
</dbReference>
<dbReference type="EMBL" id="JAHUZD010000070">
    <property type="protein sequence ID" value="KAI3404998.2"/>
    <property type="molecule type" value="Genomic_DNA"/>
</dbReference>